<dbReference type="OrthoDB" id="2018698at2759"/>
<dbReference type="AlphaFoldDB" id="A0A438JZT5"/>
<evidence type="ECO:0000313" key="8">
    <source>
        <dbReference type="Proteomes" id="UP000288805"/>
    </source>
</evidence>
<evidence type="ECO:0000313" key="7">
    <source>
        <dbReference type="EMBL" id="RVX14465.1"/>
    </source>
</evidence>
<keyword evidence="4 6" id="KW-1133">Transmembrane helix</keyword>
<dbReference type="EMBL" id="QGNW01000021">
    <property type="protein sequence ID" value="RVX14465.1"/>
    <property type="molecule type" value="Genomic_DNA"/>
</dbReference>
<feature type="transmembrane region" description="Helical" evidence="6">
    <location>
        <begin position="51"/>
        <end position="71"/>
    </location>
</feature>
<dbReference type="PANTHER" id="PTHR31394:SF1">
    <property type="entry name" value="TRANSMEMBRANE PROTEIN 199"/>
    <property type="match status" value="1"/>
</dbReference>
<evidence type="ECO:0000256" key="6">
    <source>
        <dbReference type="SAM" id="Phobius"/>
    </source>
</evidence>
<feature type="transmembrane region" description="Helical" evidence="6">
    <location>
        <begin position="20"/>
        <end position="39"/>
    </location>
</feature>
<evidence type="ECO:0000256" key="1">
    <source>
        <dbReference type="ARBA" id="ARBA00004477"/>
    </source>
</evidence>
<dbReference type="GO" id="GO:0005789">
    <property type="term" value="C:endoplasmic reticulum membrane"/>
    <property type="evidence" value="ECO:0007669"/>
    <property type="project" value="UniProtKB-SubCell"/>
</dbReference>
<evidence type="ECO:0000256" key="3">
    <source>
        <dbReference type="ARBA" id="ARBA00022824"/>
    </source>
</evidence>
<evidence type="ECO:0000256" key="5">
    <source>
        <dbReference type="ARBA" id="ARBA00023136"/>
    </source>
</evidence>
<dbReference type="InterPro" id="IPR021013">
    <property type="entry name" value="ATPase_Vma12"/>
</dbReference>
<keyword evidence="2 6" id="KW-0812">Transmembrane</keyword>
<sequence>MCSSPSFGCTEANISLKPTAGLHVVVTMFSGYLVGYAAFRALFSHNPVMNAAGGILGLVCAMLVETLLFIIRTSSHDLRSSSSTSRMKKNQ</sequence>
<keyword evidence="3" id="KW-0256">Endoplasmic reticulum</keyword>
<dbReference type="GO" id="GO:0070072">
    <property type="term" value="P:vacuolar proton-transporting V-type ATPase complex assembly"/>
    <property type="evidence" value="ECO:0007669"/>
    <property type="project" value="InterPro"/>
</dbReference>
<evidence type="ECO:0000256" key="2">
    <source>
        <dbReference type="ARBA" id="ARBA00022692"/>
    </source>
</evidence>
<evidence type="ECO:0000256" key="4">
    <source>
        <dbReference type="ARBA" id="ARBA00022989"/>
    </source>
</evidence>
<protein>
    <submittedName>
        <fullName evidence="7">Uncharacterized protein</fullName>
    </submittedName>
</protein>
<comment type="subcellular location">
    <subcellularLocation>
        <location evidence="1">Endoplasmic reticulum membrane</location>
        <topology evidence="1">Multi-pass membrane protein</topology>
    </subcellularLocation>
</comment>
<organism evidence="7 8">
    <name type="scientific">Vitis vinifera</name>
    <name type="common">Grape</name>
    <dbReference type="NCBI Taxonomy" id="29760"/>
    <lineage>
        <taxon>Eukaryota</taxon>
        <taxon>Viridiplantae</taxon>
        <taxon>Streptophyta</taxon>
        <taxon>Embryophyta</taxon>
        <taxon>Tracheophyta</taxon>
        <taxon>Spermatophyta</taxon>
        <taxon>Magnoliopsida</taxon>
        <taxon>eudicotyledons</taxon>
        <taxon>Gunneridae</taxon>
        <taxon>Pentapetalae</taxon>
        <taxon>rosids</taxon>
        <taxon>Vitales</taxon>
        <taxon>Vitaceae</taxon>
        <taxon>Viteae</taxon>
        <taxon>Vitis</taxon>
    </lineage>
</organism>
<comment type="caution">
    <text evidence="7">The sequence shown here is derived from an EMBL/GenBank/DDBJ whole genome shotgun (WGS) entry which is preliminary data.</text>
</comment>
<reference evidence="7 8" key="1">
    <citation type="journal article" date="2018" name="PLoS Genet.">
        <title>Population sequencing reveals clonal diversity and ancestral inbreeding in the grapevine cultivar Chardonnay.</title>
        <authorList>
            <person name="Roach M.J."/>
            <person name="Johnson D.L."/>
            <person name="Bohlmann J."/>
            <person name="van Vuuren H.J."/>
            <person name="Jones S.J."/>
            <person name="Pretorius I.S."/>
            <person name="Schmidt S.A."/>
            <person name="Borneman A.R."/>
        </authorList>
    </citation>
    <scope>NUCLEOTIDE SEQUENCE [LARGE SCALE GENOMIC DNA]</scope>
    <source>
        <strain evidence="8">cv. Chardonnay</strain>
        <tissue evidence="7">Leaf</tissue>
    </source>
</reference>
<gene>
    <name evidence="7" type="ORF">CK203_017297</name>
</gene>
<dbReference type="PANTHER" id="PTHR31394">
    <property type="entry name" value="TRANSMEMBRANE PROTEIN 199"/>
    <property type="match status" value="1"/>
</dbReference>
<proteinExistence type="predicted"/>
<dbReference type="Proteomes" id="UP000288805">
    <property type="component" value="Unassembled WGS sequence"/>
</dbReference>
<accession>A0A438JZT5</accession>
<keyword evidence="5 6" id="KW-0472">Membrane</keyword>
<name>A0A438JZT5_VITVI</name>